<evidence type="ECO:0000256" key="2">
    <source>
        <dbReference type="ARBA" id="ARBA00001946"/>
    </source>
</evidence>
<evidence type="ECO:0000313" key="12">
    <source>
        <dbReference type="Proteomes" id="UP000254326"/>
    </source>
</evidence>
<comment type="similarity">
    <text evidence="4 10">Belongs to the HAD-like hydrolase superfamily. CbbY/CbbZ/Gph/YieH family.</text>
</comment>
<dbReference type="InterPro" id="IPR036412">
    <property type="entry name" value="HAD-like_sf"/>
</dbReference>
<dbReference type="GO" id="GO:0046872">
    <property type="term" value="F:metal ion binding"/>
    <property type="evidence" value="ECO:0007669"/>
    <property type="project" value="UniProtKB-KW"/>
</dbReference>
<comment type="caution">
    <text evidence="11">The sequence shown here is derived from an EMBL/GenBank/DDBJ whole genome shotgun (WGS) entry which is preliminary data.</text>
</comment>
<dbReference type="NCBIfam" id="TIGR01549">
    <property type="entry name" value="HAD-SF-IA-v1"/>
    <property type="match status" value="1"/>
</dbReference>
<dbReference type="EC" id="3.1.3.18" evidence="5 10"/>
<evidence type="ECO:0000256" key="3">
    <source>
        <dbReference type="ARBA" id="ARBA00004818"/>
    </source>
</evidence>
<dbReference type="CDD" id="cd16417">
    <property type="entry name" value="HAD_PGPase"/>
    <property type="match status" value="1"/>
</dbReference>
<evidence type="ECO:0000256" key="4">
    <source>
        <dbReference type="ARBA" id="ARBA00006171"/>
    </source>
</evidence>
<accession>A0A370U9H6</accession>
<dbReference type="InterPro" id="IPR023214">
    <property type="entry name" value="HAD_sf"/>
</dbReference>
<dbReference type="Proteomes" id="UP000254326">
    <property type="component" value="Unassembled WGS sequence"/>
</dbReference>
<sequence length="226" mass="24885">MRTPKHLQRLFDGWPDLVCFDLDGTLVDSVPDIANAVDKALLSQGAEPAGEVNVRGWIGHGSTTLIRRAMIWADVPEEHYEDVYSGFLKAYFEHLADESTLYSNVESVLKAFKHQNVPIALITNKPSVFVKPLLDHFGISSYFSWMLGGDSLDEKKPSPVPLLHCAEDVDAEPARCLMIGDSLADHNAARAAGFKSALVTYGYNHGLDLTTLEADVLIDDLVEMLT</sequence>
<keyword evidence="12" id="KW-1185">Reference proteome</keyword>
<comment type="function">
    <text evidence="10">Specifically catalyzes the dephosphorylation of 2-phosphoglycolate. Is involved in the dissimilation of the intracellular 2-phosphoglycolate formed during the DNA repair of 3'-phosphoglycolate ends, a major class of DNA lesions induced by oxidative stress.</text>
</comment>
<dbReference type="GO" id="GO:0046295">
    <property type="term" value="P:glycolate biosynthetic process"/>
    <property type="evidence" value="ECO:0007669"/>
    <property type="project" value="UniProtKB-UniRule"/>
</dbReference>
<dbReference type="NCBIfam" id="TIGR01449">
    <property type="entry name" value="PGP_bact"/>
    <property type="match status" value="1"/>
</dbReference>
<feature type="binding site" evidence="10">
    <location>
        <position position="23"/>
    </location>
    <ligand>
        <name>Mg(2+)</name>
        <dbReference type="ChEBI" id="CHEBI:18420"/>
    </ligand>
</feature>
<protein>
    <recommendedName>
        <fullName evidence="5 10">Phosphoglycolate phosphatase</fullName>
        <shortName evidence="10">PGP</shortName>
        <shortName evidence="10">PGPase</shortName>
        <ecNumber evidence="5 10">3.1.3.18</ecNumber>
    </recommendedName>
</protein>
<evidence type="ECO:0000256" key="7">
    <source>
        <dbReference type="ARBA" id="ARBA00022801"/>
    </source>
</evidence>
<evidence type="ECO:0000256" key="6">
    <source>
        <dbReference type="ARBA" id="ARBA00022723"/>
    </source>
</evidence>
<dbReference type="SFLD" id="SFLDG01129">
    <property type="entry name" value="C1.5:_HAD__Beta-PGM__Phosphata"/>
    <property type="match status" value="1"/>
</dbReference>
<dbReference type="NCBIfam" id="NF009695">
    <property type="entry name" value="PRK13222.1-2"/>
    <property type="match status" value="1"/>
</dbReference>
<evidence type="ECO:0000256" key="5">
    <source>
        <dbReference type="ARBA" id="ARBA00013078"/>
    </source>
</evidence>
<dbReference type="InterPro" id="IPR041492">
    <property type="entry name" value="HAD_2"/>
</dbReference>
<comment type="catalytic activity">
    <reaction evidence="1 10">
        <text>2-phosphoglycolate + H2O = glycolate + phosphate</text>
        <dbReference type="Rhea" id="RHEA:14369"/>
        <dbReference type="ChEBI" id="CHEBI:15377"/>
        <dbReference type="ChEBI" id="CHEBI:29805"/>
        <dbReference type="ChEBI" id="CHEBI:43474"/>
        <dbReference type="ChEBI" id="CHEBI:58033"/>
        <dbReference type="EC" id="3.1.3.18"/>
    </reaction>
</comment>
<dbReference type="InterPro" id="IPR050155">
    <property type="entry name" value="HAD-like_hydrolase_sf"/>
</dbReference>
<name>A0A370U9H6_9GAMM</name>
<dbReference type="GO" id="GO:0008967">
    <property type="term" value="F:phosphoglycolate phosphatase activity"/>
    <property type="evidence" value="ECO:0007669"/>
    <property type="project" value="UniProtKB-UniRule"/>
</dbReference>
<comment type="cofactor">
    <cofactor evidence="2 10">
        <name>Mg(2+)</name>
        <dbReference type="ChEBI" id="CHEBI:18420"/>
    </cofactor>
</comment>
<dbReference type="PANTHER" id="PTHR43434">
    <property type="entry name" value="PHOSPHOGLYCOLATE PHOSPHATASE"/>
    <property type="match status" value="1"/>
</dbReference>
<dbReference type="SFLD" id="SFLDS00003">
    <property type="entry name" value="Haloacid_Dehalogenase"/>
    <property type="match status" value="1"/>
</dbReference>
<dbReference type="InterPro" id="IPR037512">
    <property type="entry name" value="PGPase_prok"/>
</dbReference>
<dbReference type="SFLD" id="SFLDG01135">
    <property type="entry name" value="C1.5.6:_HAD__Beta-PGM__Phospha"/>
    <property type="match status" value="1"/>
</dbReference>
<dbReference type="SUPFAM" id="SSF56784">
    <property type="entry name" value="HAD-like"/>
    <property type="match status" value="1"/>
</dbReference>
<evidence type="ECO:0000256" key="8">
    <source>
        <dbReference type="ARBA" id="ARBA00022842"/>
    </source>
</evidence>
<dbReference type="InterPro" id="IPR023198">
    <property type="entry name" value="PGP-like_dom2"/>
</dbReference>
<comment type="pathway">
    <text evidence="3 10">Organic acid metabolism; glycolate biosynthesis; glycolate from 2-phosphoglycolate: step 1/1.</text>
</comment>
<evidence type="ECO:0000313" key="11">
    <source>
        <dbReference type="EMBL" id="RDL44436.1"/>
    </source>
</evidence>
<dbReference type="HAMAP" id="MF_00495">
    <property type="entry name" value="GPH_hydrolase_bact"/>
    <property type="match status" value="1"/>
</dbReference>
<dbReference type="OrthoDB" id="9776368at2"/>
<dbReference type="AlphaFoldDB" id="A0A370U9H6"/>
<proteinExistence type="inferred from homology"/>
<evidence type="ECO:0000256" key="9">
    <source>
        <dbReference type="ARBA" id="ARBA00023277"/>
    </source>
</evidence>
<evidence type="ECO:0000256" key="10">
    <source>
        <dbReference type="HAMAP-Rule" id="MF_00495"/>
    </source>
</evidence>
<dbReference type="PANTHER" id="PTHR43434:SF1">
    <property type="entry name" value="PHOSPHOGLYCOLATE PHOSPHATASE"/>
    <property type="match status" value="1"/>
</dbReference>
<keyword evidence="7 10" id="KW-0378">Hydrolase</keyword>
<reference evidence="11 12" key="1">
    <citation type="submission" date="2018-06" db="EMBL/GenBank/DDBJ databases">
        <title>Marinomonas sp. YLB-05 draft genome sequence.</title>
        <authorList>
            <person name="Yu L."/>
            <person name="Tang X."/>
        </authorList>
    </citation>
    <scope>NUCLEOTIDE SEQUENCE [LARGE SCALE GENOMIC DNA]</scope>
    <source>
        <strain evidence="11 12">YLB-05</strain>
    </source>
</reference>
<gene>
    <name evidence="11" type="ORF">DN730_08540</name>
</gene>
<keyword evidence="8 10" id="KW-0460">Magnesium</keyword>
<keyword evidence="9 10" id="KW-0119">Carbohydrate metabolism</keyword>
<dbReference type="InterPro" id="IPR006439">
    <property type="entry name" value="HAD-SF_hydro_IA"/>
</dbReference>
<feature type="binding site" evidence="10">
    <location>
        <position position="181"/>
    </location>
    <ligand>
        <name>Mg(2+)</name>
        <dbReference type="ChEBI" id="CHEBI:18420"/>
    </ligand>
</feature>
<dbReference type="GO" id="GO:0005975">
    <property type="term" value="P:carbohydrate metabolic process"/>
    <property type="evidence" value="ECO:0007669"/>
    <property type="project" value="InterPro"/>
</dbReference>
<feature type="binding site" evidence="10">
    <location>
        <position position="21"/>
    </location>
    <ligand>
        <name>Mg(2+)</name>
        <dbReference type="ChEBI" id="CHEBI:18420"/>
    </ligand>
</feature>
<evidence type="ECO:0000256" key="1">
    <source>
        <dbReference type="ARBA" id="ARBA00000830"/>
    </source>
</evidence>
<dbReference type="Gene3D" id="3.40.50.1000">
    <property type="entry name" value="HAD superfamily/HAD-like"/>
    <property type="match status" value="1"/>
</dbReference>
<keyword evidence="6 10" id="KW-0479">Metal-binding</keyword>
<dbReference type="Gene3D" id="1.10.150.240">
    <property type="entry name" value="Putative phosphatase, domain 2"/>
    <property type="match status" value="1"/>
</dbReference>
<dbReference type="FunFam" id="3.40.50.1000:FF:000022">
    <property type="entry name" value="Phosphoglycolate phosphatase"/>
    <property type="match status" value="1"/>
</dbReference>
<feature type="active site" description="Nucleophile" evidence="10">
    <location>
        <position position="21"/>
    </location>
</feature>
<dbReference type="GO" id="GO:0006281">
    <property type="term" value="P:DNA repair"/>
    <property type="evidence" value="ECO:0007669"/>
    <property type="project" value="TreeGrafter"/>
</dbReference>
<dbReference type="EMBL" id="QKRA01000003">
    <property type="protein sequence ID" value="RDL44436.1"/>
    <property type="molecule type" value="Genomic_DNA"/>
</dbReference>
<dbReference type="RefSeq" id="WP_115467699.1">
    <property type="nucleotide sequence ID" value="NZ_QKRA01000003.1"/>
</dbReference>
<dbReference type="UniPathway" id="UPA00865">
    <property type="reaction ID" value="UER00834"/>
</dbReference>
<dbReference type="Pfam" id="PF13419">
    <property type="entry name" value="HAD_2"/>
    <property type="match status" value="1"/>
</dbReference>
<dbReference type="GO" id="GO:0005829">
    <property type="term" value="C:cytosol"/>
    <property type="evidence" value="ECO:0007669"/>
    <property type="project" value="TreeGrafter"/>
</dbReference>
<organism evidence="11 12">
    <name type="scientific">Marinomonas piezotolerans</name>
    <dbReference type="NCBI Taxonomy" id="2213058"/>
    <lineage>
        <taxon>Bacteria</taxon>
        <taxon>Pseudomonadati</taxon>
        <taxon>Pseudomonadota</taxon>
        <taxon>Gammaproteobacteria</taxon>
        <taxon>Oceanospirillales</taxon>
        <taxon>Oceanospirillaceae</taxon>
        <taxon>Marinomonas</taxon>
    </lineage>
</organism>